<keyword evidence="3" id="KW-1185">Reference proteome</keyword>
<dbReference type="Proteomes" id="UP001283361">
    <property type="component" value="Unassembled WGS sequence"/>
</dbReference>
<evidence type="ECO:0000313" key="2">
    <source>
        <dbReference type="EMBL" id="KAK3758894.1"/>
    </source>
</evidence>
<proteinExistence type="predicted"/>
<feature type="region of interest" description="Disordered" evidence="1">
    <location>
        <begin position="52"/>
        <end position="73"/>
    </location>
</feature>
<protein>
    <submittedName>
        <fullName evidence="2">Uncharacterized protein</fullName>
    </submittedName>
</protein>
<dbReference type="AlphaFoldDB" id="A0AAE1D675"/>
<gene>
    <name evidence="2" type="ORF">RRG08_033154</name>
</gene>
<name>A0AAE1D675_9GAST</name>
<reference evidence="2" key="1">
    <citation type="journal article" date="2023" name="G3 (Bethesda)">
        <title>A reference genome for the long-term kleptoplast-retaining sea slug Elysia crispata morphotype clarki.</title>
        <authorList>
            <person name="Eastman K.E."/>
            <person name="Pendleton A.L."/>
            <person name="Shaikh M.A."/>
            <person name="Suttiyut T."/>
            <person name="Ogas R."/>
            <person name="Tomko P."/>
            <person name="Gavelis G."/>
            <person name="Widhalm J.R."/>
            <person name="Wisecaver J.H."/>
        </authorList>
    </citation>
    <scope>NUCLEOTIDE SEQUENCE</scope>
    <source>
        <strain evidence="2">ECLA1</strain>
    </source>
</reference>
<organism evidence="2 3">
    <name type="scientific">Elysia crispata</name>
    <name type="common">lettuce slug</name>
    <dbReference type="NCBI Taxonomy" id="231223"/>
    <lineage>
        <taxon>Eukaryota</taxon>
        <taxon>Metazoa</taxon>
        <taxon>Spiralia</taxon>
        <taxon>Lophotrochozoa</taxon>
        <taxon>Mollusca</taxon>
        <taxon>Gastropoda</taxon>
        <taxon>Heterobranchia</taxon>
        <taxon>Euthyneura</taxon>
        <taxon>Panpulmonata</taxon>
        <taxon>Sacoglossa</taxon>
        <taxon>Placobranchoidea</taxon>
        <taxon>Plakobranchidae</taxon>
        <taxon>Elysia</taxon>
    </lineage>
</organism>
<accession>A0AAE1D675</accession>
<comment type="caution">
    <text evidence="2">The sequence shown here is derived from an EMBL/GenBank/DDBJ whole genome shotgun (WGS) entry which is preliminary data.</text>
</comment>
<evidence type="ECO:0000313" key="3">
    <source>
        <dbReference type="Proteomes" id="UP001283361"/>
    </source>
</evidence>
<sequence>MADNTQVAVSIPEVRQSVFKICRFVPPFIESLYEQTEVSECDRRKRNWRLNKMNNTSLSEERGSAPSTEQTKACHKGRWSYLTSLYRKLVTKANGLQSA</sequence>
<dbReference type="EMBL" id="JAWDGP010005190">
    <property type="protein sequence ID" value="KAK3758894.1"/>
    <property type="molecule type" value="Genomic_DNA"/>
</dbReference>
<evidence type="ECO:0000256" key="1">
    <source>
        <dbReference type="SAM" id="MobiDB-lite"/>
    </source>
</evidence>